<dbReference type="Proteomes" id="UP000449710">
    <property type="component" value="Unassembled WGS sequence"/>
</dbReference>
<evidence type="ECO:0000256" key="21">
    <source>
        <dbReference type="ARBA" id="ARBA00049966"/>
    </source>
</evidence>
<keyword evidence="9" id="KW-0573">Peptidoglycan synthesis</keyword>
<keyword evidence="13" id="KW-0961">Cell wall biogenesis/degradation</keyword>
<keyword evidence="4" id="KW-0132">Cell division</keyword>
<evidence type="ECO:0000256" key="9">
    <source>
        <dbReference type="ARBA" id="ARBA00022984"/>
    </source>
</evidence>
<dbReference type="NCBIfam" id="TIGR02614">
    <property type="entry name" value="ftsW"/>
    <property type="match status" value="1"/>
</dbReference>
<dbReference type="InterPro" id="IPR013437">
    <property type="entry name" value="FtsW"/>
</dbReference>
<evidence type="ECO:0000256" key="18">
    <source>
        <dbReference type="ARBA" id="ARBA00041418"/>
    </source>
</evidence>
<keyword evidence="5" id="KW-0328">Glycosyltransferase</keyword>
<dbReference type="InterPro" id="IPR001182">
    <property type="entry name" value="FtsW/RodA"/>
</dbReference>
<evidence type="ECO:0000256" key="3">
    <source>
        <dbReference type="ARBA" id="ARBA00022475"/>
    </source>
</evidence>
<evidence type="ECO:0000256" key="10">
    <source>
        <dbReference type="ARBA" id="ARBA00022989"/>
    </source>
</evidence>
<keyword evidence="12" id="KW-0131">Cell cycle</keyword>
<protein>
    <recommendedName>
        <fullName evidence="17">Probable peptidoglycan glycosyltransferase FtsW</fullName>
        <ecNumber evidence="19">2.4.99.28</ecNumber>
    </recommendedName>
    <alternativeName>
        <fullName evidence="18">Cell division protein FtsW</fullName>
    </alternativeName>
    <alternativeName>
        <fullName evidence="15">Cell wall polymerase</fullName>
    </alternativeName>
    <alternativeName>
        <fullName evidence="14">Peptidoglycan polymerase</fullName>
    </alternativeName>
</protein>
<evidence type="ECO:0000256" key="12">
    <source>
        <dbReference type="ARBA" id="ARBA00023306"/>
    </source>
</evidence>
<dbReference type="GO" id="GO:0032153">
    <property type="term" value="C:cell division site"/>
    <property type="evidence" value="ECO:0007669"/>
    <property type="project" value="TreeGrafter"/>
</dbReference>
<accession>A0AA43XLL9</accession>
<feature type="transmembrane region" description="Helical" evidence="22">
    <location>
        <begin position="12"/>
        <end position="36"/>
    </location>
</feature>
<feature type="transmembrane region" description="Helical" evidence="22">
    <location>
        <begin position="138"/>
        <end position="155"/>
    </location>
</feature>
<dbReference type="PANTHER" id="PTHR30474">
    <property type="entry name" value="CELL CYCLE PROTEIN"/>
    <property type="match status" value="1"/>
</dbReference>
<feature type="transmembrane region" description="Helical" evidence="22">
    <location>
        <begin position="268"/>
        <end position="294"/>
    </location>
</feature>
<comment type="pathway">
    <text evidence="2">Cell wall biogenesis; peptidoglycan biosynthesis.</text>
</comment>
<evidence type="ECO:0000256" key="13">
    <source>
        <dbReference type="ARBA" id="ARBA00023316"/>
    </source>
</evidence>
<comment type="similarity">
    <text evidence="16">Belongs to the SEDS family. FtsW subfamily.</text>
</comment>
<proteinExistence type="inferred from homology"/>
<evidence type="ECO:0000256" key="11">
    <source>
        <dbReference type="ARBA" id="ARBA00023136"/>
    </source>
</evidence>
<organism evidence="23 24">
    <name type="scientific">Isachenkonia alkalipeptolytica</name>
    <dbReference type="NCBI Taxonomy" id="2565777"/>
    <lineage>
        <taxon>Bacteria</taxon>
        <taxon>Bacillati</taxon>
        <taxon>Bacillota</taxon>
        <taxon>Clostridia</taxon>
        <taxon>Eubacteriales</taxon>
        <taxon>Clostridiaceae</taxon>
        <taxon>Isachenkonia</taxon>
    </lineage>
</organism>
<dbReference type="EC" id="2.4.99.28" evidence="19"/>
<dbReference type="GO" id="GO:0005886">
    <property type="term" value="C:plasma membrane"/>
    <property type="evidence" value="ECO:0007669"/>
    <property type="project" value="UniProtKB-SubCell"/>
</dbReference>
<dbReference type="PANTHER" id="PTHR30474:SF2">
    <property type="entry name" value="PEPTIDOGLYCAN GLYCOSYLTRANSFERASE FTSW-RELATED"/>
    <property type="match status" value="1"/>
</dbReference>
<dbReference type="EMBL" id="SUMG01000008">
    <property type="protein sequence ID" value="NBG88519.1"/>
    <property type="molecule type" value="Genomic_DNA"/>
</dbReference>
<feature type="transmembrane region" description="Helical" evidence="22">
    <location>
        <begin position="343"/>
        <end position="362"/>
    </location>
</feature>
<evidence type="ECO:0000256" key="16">
    <source>
        <dbReference type="ARBA" id="ARBA00038053"/>
    </source>
</evidence>
<evidence type="ECO:0000256" key="20">
    <source>
        <dbReference type="ARBA" id="ARBA00049902"/>
    </source>
</evidence>
<dbReference type="GO" id="GO:0071555">
    <property type="term" value="P:cell wall organization"/>
    <property type="evidence" value="ECO:0007669"/>
    <property type="project" value="UniProtKB-KW"/>
</dbReference>
<feature type="transmembrane region" description="Helical" evidence="22">
    <location>
        <begin position="306"/>
        <end position="331"/>
    </location>
</feature>
<evidence type="ECO:0000256" key="17">
    <source>
        <dbReference type="ARBA" id="ARBA00041185"/>
    </source>
</evidence>
<feature type="transmembrane region" description="Helical" evidence="22">
    <location>
        <begin position="161"/>
        <end position="178"/>
    </location>
</feature>
<gene>
    <name evidence="23" type="primary">ftsW</name>
    <name evidence="23" type="ORF">ISALK_08390</name>
</gene>
<dbReference type="Pfam" id="PF01098">
    <property type="entry name" value="FTSW_RODA_SPOVE"/>
    <property type="match status" value="1"/>
</dbReference>
<feature type="transmembrane region" description="Helical" evidence="22">
    <location>
        <begin position="185"/>
        <end position="207"/>
    </location>
</feature>
<dbReference type="RefSeq" id="WP_160721196.1">
    <property type="nucleotide sequence ID" value="NZ_SUMG01000008.1"/>
</dbReference>
<feature type="transmembrane region" description="Helical" evidence="22">
    <location>
        <begin position="48"/>
        <end position="69"/>
    </location>
</feature>
<keyword evidence="3" id="KW-1003">Cell membrane</keyword>
<dbReference type="GO" id="GO:0009252">
    <property type="term" value="P:peptidoglycan biosynthetic process"/>
    <property type="evidence" value="ECO:0007669"/>
    <property type="project" value="UniProtKB-KW"/>
</dbReference>
<keyword evidence="24" id="KW-1185">Reference proteome</keyword>
<evidence type="ECO:0000256" key="4">
    <source>
        <dbReference type="ARBA" id="ARBA00022618"/>
    </source>
</evidence>
<dbReference type="GO" id="GO:0015648">
    <property type="term" value="F:lipid-linked peptidoglycan transporter activity"/>
    <property type="evidence" value="ECO:0007669"/>
    <property type="project" value="TreeGrafter"/>
</dbReference>
<dbReference type="GO" id="GO:0008360">
    <property type="term" value="P:regulation of cell shape"/>
    <property type="evidence" value="ECO:0007669"/>
    <property type="project" value="UniProtKB-KW"/>
</dbReference>
<keyword evidence="7 22" id="KW-0812">Transmembrane</keyword>
<feature type="transmembrane region" description="Helical" evidence="22">
    <location>
        <begin position="76"/>
        <end position="96"/>
    </location>
</feature>
<keyword evidence="6" id="KW-0808">Transferase</keyword>
<evidence type="ECO:0000256" key="15">
    <source>
        <dbReference type="ARBA" id="ARBA00033270"/>
    </source>
</evidence>
<evidence type="ECO:0000256" key="1">
    <source>
        <dbReference type="ARBA" id="ARBA00004651"/>
    </source>
</evidence>
<comment type="subcellular location">
    <subcellularLocation>
        <location evidence="1">Cell membrane</location>
        <topology evidence="1">Multi-pass membrane protein</topology>
    </subcellularLocation>
</comment>
<sequence>MIKKKATDLTIVFAVASLVTIGIIMVFSASYTYSLVQYNDGLHYLKRMGMWTVLGSLGMFMASKIKYIVWKRWSKFILVVSLVALLLLFTPLGITVKGATRWLGVGPIRIMPSEIAKLGIIIYLAASIENKGEGIRNFFTGVLPYLVLGGVFFYLIDQHDFSTAIVVIAIMITMVFIGGMKISHFALLSGVVFSGIGYMLYQLVFVAERASYRTDRLMTFVDPWAYAQGDGYQIIQSLYALGAGGILGKGLGKSVQKHLYLPEAHNDFIFSIIGEELGFIGGLFVMLLFMLLIWKGIKIAMNAPDLFGTLVATGIVTMIAVQVIINIAVATSSMPVTGMPLPFISYGGSSLLIFMTAMGIMINISKYCDFTKGGTK</sequence>
<evidence type="ECO:0000256" key="7">
    <source>
        <dbReference type="ARBA" id="ARBA00022692"/>
    </source>
</evidence>
<keyword evidence="10 22" id="KW-1133">Transmembrane helix</keyword>
<evidence type="ECO:0000256" key="6">
    <source>
        <dbReference type="ARBA" id="ARBA00022679"/>
    </source>
</evidence>
<comment type="function">
    <text evidence="21">Peptidoglycan polymerase that is essential for cell division.</text>
</comment>
<evidence type="ECO:0000256" key="8">
    <source>
        <dbReference type="ARBA" id="ARBA00022960"/>
    </source>
</evidence>
<name>A0AA43XLL9_9CLOT</name>
<dbReference type="AlphaFoldDB" id="A0AA43XLL9"/>
<evidence type="ECO:0000256" key="22">
    <source>
        <dbReference type="SAM" id="Phobius"/>
    </source>
</evidence>
<comment type="catalytic activity">
    <reaction evidence="20">
        <text>[GlcNAc-(1-&gt;4)-Mur2Ac(oyl-L-Ala-gamma-D-Glu-L-Lys-D-Ala-D-Ala)](n)-di-trans,octa-cis-undecaprenyl diphosphate + beta-D-GlcNAc-(1-&gt;4)-Mur2Ac(oyl-L-Ala-gamma-D-Glu-L-Lys-D-Ala-D-Ala)-di-trans,octa-cis-undecaprenyl diphosphate = [GlcNAc-(1-&gt;4)-Mur2Ac(oyl-L-Ala-gamma-D-Glu-L-Lys-D-Ala-D-Ala)](n+1)-di-trans,octa-cis-undecaprenyl diphosphate + di-trans,octa-cis-undecaprenyl diphosphate + H(+)</text>
        <dbReference type="Rhea" id="RHEA:23708"/>
        <dbReference type="Rhea" id="RHEA-COMP:9602"/>
        <dbReference type="Rhea" id="RHEA-COMP:9603"/>
        <dbReference type="ChEBI" id="CHEBI:15378"/>
        <dbReference type="ChEBI" id="CHEBI:58405"/>
        <dbReference type="ChEBI" id="CHEBI:60033"/>
        <dbReference type="ChEBI" id="CHEBI:78435"/>
        <dbReference type="EC" id="2.4.99.28"/>
    </reaction>
</comment>
<dbReference type="GO" id="GO:0051301">
    <property type="term" value="P:cell division"/>
    <property type="evidence" value="ECO:0007669"/>
    <property type="project" value="UniProtKB-KW"/>
</dbReference>
<evidence type="ECO:0000313" key="23">
    <source>
        <dbReference type="EMBL" id="NBG88519.1"/>
    </source>
</evidence>
<feature type="transmembrane region" description="Helical" evidence="22">
    <location>
        <begin position="108"/>
        <end position="126"/>
    </location>
</feature>
<evidence type="ECO:0000313" key="24">
    <source>
        <dbReference type="Proteomes" id="UP000449710"/>
    </source>
</evidence>
<evidence type="ECO:0000256" key="2">
    <source>
        <dbReference type="ARBA" id="ARBA00004752"/>
    </source>
</evidence>
<dbReference type="GO" id="GO:0008955">
    <property type="term" value="F:peptidoglycan glycosyltransferase activity"/>
    <property type="evidence" value="ECO:0007669"/>
    <property type="project" value="UniProtKB-EC"/>
</dbReference>
<reference evidence="23 24" key="1">
    <citation type="submission" date="2019-04" db="EMBL/GenBank/DDBJ databases">
        <title>Isachenkonia alkalipeptolytica gen. nov. sp. nov. a new anaerobic, alkiliphilic organothrophic bacterium capable to reduce synthesized ferrihydrite isolated from a soda lake.</title>
        <authorList>
            <person name="Toshchakov S.V."/>
            <person name="Zavarzina D.G."/>
            <person name="Zhilina T.N."/>
            <person name="Kostrikina N.A."/>
            <person name="Kublanov I.V."/>
        </authorList>
    </citation>
    <scope>NUCLEOTIDE SEQUENCE [LARGE SCALE GENOMIC DNA]</scope>
    <source>
        <strain evidence="23 24">Z-1701</strain>
    </source>
</reference>
<evidence type="ECO:0000256" key="5">
    <source>
        <dbReference type="ARBA" id="ARBA00022676"/>
    </source>
</evidence>
<comment type="caution">
    <text evidence="23">The sequence shown here is derived from an EMBL/GenBank/DDBJ whole genome shotgun (WGS) entry which is preliminary data.</text>
</comment>
<keyword evidence="8" id="KW-0133">Cell shape</keyword>
<evidence type="ECO:0000256" key="19">
    <source>
        <dbReference type="ARBA" id="ARBA00044770"/>
    </source>
</evidence>
<keyword evidence="11 22" id="KW-0472">Membrane</keyword>
<evidence type="ECO:0000256" key="14">
    <source>
        <dbReference type="ARBA" id="ARBA00032370"/>
    </source>
</evidence>